<organism evidence="2 3">
    <name type="scientific">Plectus sambesii</name>
    <dbReference type="NCBI Taxonomy" id="2011161"/>
    <lineage>
        <taxon>Eukaryota</taxon>
        <taxon>Metazoa</taxon>
        <taxon>Ecdysozoa</taxon>
        <taxon>Nematoda</taxon>
        <taxon>Chromadorea</taxon>
        <taxon>Plectida</taxon>
        <taxon>Plectina</taxon>
        <taxon>Plectoidea</taxon>
        <taxon>Plectidae</taxon>
        <taxon>Plectus</taxon>
    </lineage>
</organism>
<evidence type="ECO:0000256" key="1">
    <source>
        <dbReference type="SAM" id="MobiDB-lite"/>
    </source>
</evidence>
<name>A0A914VK10_9BILA</name>
<sequence>MSQSSERDRDAEAAKWFQWRREEDQKCAPARARVKKCPRVERTQNVQHRSVDDDDAAAAAWPWSAARLRLIGRTDICADKTSTRRPAAVSGGRARRPATGQSLPGPRSAHSANRDVHENPLQSRAQVNTTSRPHCPFAFHRPPTAIDFMSNT</sequence>
<protein>
    <submittedName>
        <fullName evidence="3">Uncharacterized protein</fullName>
    </submittedName>
</protein>
<dbReference type="WBParaSite" id="PSAMB.scaffold200size66654.g3151.t1">
    <property type="protein sequence ID" value="PSAMB.scaffold200size66654.g3151.t1"/>
    <property type="gene ID" value="PSAMB.scaffold200size66654.g3151"/>
</dbReference>
<accession>A0A914VK10</accession>
<keyword evidence="2" id="KW-1185">Reference proteome</keyword>
<reference evidence="3" key="1">
    <citation type="submission" date="2022-11" db="UniProtKB">
        <authorList>
            <consortium name="WormBaseParasite"/>
        </authorList>
    </citation>
    <scope>IDENTIFICATION</scope>
</reference>
<dbReference type="Proteomes" id="UP000887566">
    <property type="component" value="Unplaced"/>
</dbReference>
<feature type="compositionally biased region" description="Polar residues" evidence="1">
    <location>
        <begin position="120"/>
        <end position="132"/>
    </location>
</feature>
<evidence type="ECO:0000313" key="3">
    <source>
        <dbReference type="WBParaSite" id="PSAMB.scaffold200size66654.g3151.t1"/>
    </source>
</evidence>
<feature type="region of interest" description="Disordered" evidence="1">
    <location>
        <begin position="78"/>
        <end position="152"/>
    </location>
</feature>
<evidence type="ECO:0000313" key="2">
    <source>
        <dbReference type="Proteomes" id="UP000887566"/>
    </source>
</evidence>
<dbReference type="AlphaFoldDB" id="A0A914VK10"/>
<proteinExistence type="predicted"/>